<dbReference type="PROSITE" id="PS51679">
    <property type="entry name" value="SAM_MT_C5"/>
    <property type="match status" value="1"/>
</dbReference>
<dbReference type="GO" id="GO:0032259">
    <property type="term" value="P:methylation"/>
    <property type="evidence" value="ECO:0007669"/>
    <property type="project" value="UniProtKB-KW"/>
</dbReference>
<evidence type="ECO:0000256" key="2">
    <source>
        <dbReference type="ARBA" id="ARBA00022603"/>
    </source>
</evidence>
<sequence length="579" mass="62600">MTAHELTVVHLFAGAGGCTLGFKRAGFRSLGSFDLDEKAIRDLERLTGGPGFVRDLAVMQPWAMRSLTGRCPDVVVMSPPCKSFSGCMPAERAGEEKYQEMSRLALWGVDLALRAWAPQLPSLVLLENVPRMATRGAKLLGEIVELLQKAGYTTDQRTHDCGELGGLAQRRTRFLLVARHMQHCTDAVRKPPKRRVRAVGEVLGELPSPAAAHSDELHRLPLLSALNWLRLAAIRAGRDWRDLPAAIRLGGDALARHDGKMGVEDWDGPAHTVIARGNRPGSTWSSTADPRVGWDPAAHKGRPDSYGVGDWTAPSLTVRGRQDVQTSRASIADPRLAERAGRQNGGFGVEDFDAPAHAVLGEGTVRNTRVSVADPRLGCEPRSGHYGVIDGAEPSPTIIGHHQHDRAPASVADPRLHHEPRRGTFGVLDQGAPAPTIRARHDARQAPAAVVDDRGWPLPTHELVREGEALVLYGPPIDLKSKRPCLLVIRAPDGTWHRPLTDRELATLQGFPLDAHFEGPSASSRKGAGRREHIGNAIPPPTAEAIAREVAAAIIASRTSGFRLASGDIWVQPEEAARA</sequence>
<keyword evidence="10" id="KW-1185">Reference proteome</keyword>
<dbReference type="SUPFAM" id="SSF53335">
    <property type="entry name" value="S-adenosyl-L-methionine-dependent methyltransferases"/>
    <property type="match status" value="1"/>
</dbReference>
<gene>
    <name evidence="9" type="ORF">OV079_23870</name>
</gene>
<dbReference type="InterPro" id="IPR029063">
    <property type="entry name" value="SAM-dependent_MTases_sf"/>
</dbReference>
<dbReference type="GO" id="GO:0003886">
    <property type="term" value="F:DNA (cytosine-5-)-methyltransferase activity"/>
    <property type="evidence" value="ECO:0007669"/>
    <property type="project" value="UniProtKB-EC"/>
</dbReference>
<accession>A0A9X3EYY1</accession>
<evidence type="ECO:0000313" key="9">
    <source>
        <dbReference type="EMBL" id="MCY1008541.1"/>
    </source>
</evidence>
<evidence type="ECO:0000256" key="6">
    <source>
        <dbReference type="ARBA" id="ARBA00047422"/>
    </source>
</evidence>
<evidence type="ECO:0000256" key="1">
    <source>
        <dbReference type="ARBA" id="ARBA00011975"/>
    </source>
</evidence>
<evidence type="ECO:0000256" key="8">
    <source>
        <dbReference type="SAM" id="MobiDB-lite"/>
    </source>
</evidence>
<dbReference type="EMBL" id="JAPNKE010000002">
    <property type="protein sequence ID" value="MCY1008541.1"/>
    <property type="molecule type" value="Genomic_DNA"/>
</dbReference>
<dbReference type="PRINTS" id="PR00105">
    <property type="entry name" value="C5METTRFRASE"/>
</dbReference>
<keyword evidence="4 7" id="KW-0949">S-adenosyl-L-methionine</keyword>
<comment type="similarity">
    <text evidence="7">Belongs to the class I-like SAM-binding methyltransferase superfamily. C5-methyltransferase family.</text>
</comment>
<name>A0A9X3EYY1_9BACT</name>
<dbReference type="GO" id="GO:0044027">
    <property type="term" value="P:negative regulation of gene expression via chromosomal CpG island methylation"/>
    <property type="evidence" value="ECO:0007669"/>
    <property type="project" value="TreeGrafter"/>
</dbReference>
<protein>
    <recommendedName>
        <fullName evidence="1">DNA (cytosine-5-)-methyltransferase</fullName>
        <ecNumber evidence="1">2.1.1.37</ecNumber>
    </recommendedName>
</protein>
<keyword evidence="5" id="KW-0680">Restriction system</keyword>
<dbReference type="AlphaFoldDB" id="A0A9X3EYY1"/>
<proteinExistence type="inferred from homology"/>
<dbReference type="InterPro" id="IPR050390">
    <property type="entry name" value="C5-Methyltransferase"/>
</dbReference>
<dbReference type="PANTHER" id="PTHR10629:SF52">
    <property type="entry name" value="DNA (CYTOSINE-5)-METHYLTRANSFERASE 1"/>
    <property type="match status" value="1"/>
</dbReference>
<evidence type="ECO:0000256" key="4">
    <source>
        <dbReference type="ARBA" id="ARBA00022691"/>
    </source>
</evidence>
<evidence type="ECO:0000313" key="10">
    <source>
        <dbReference type="Proteomes" id="UP001150924"/>
    </source>
</evidence>
<organism evidence="9 10">
    <name type="scientific">Nannocystis pusilla</name>
    <dbReference type="NCBI Taxonomy" id="889268"/>
    <lineage>
        <taxon>Bacteria</taxon>
        <taxon>Pseudomonadati</taxon>
        <taxon>Myxococcota</taxon>
        <taxon>Polyangia</taxon>
        <taxon>Nannocystales</taxon>
        <taxon>Nannocystaceae</taxon>
        <taxon>Nannocystis</taxon>
    </lineage>
</organism>
<feature type="region of interest" description="Disordered" evidence="8">
    <location>
        <begin position="516"/>
        <end position="541"/>
    </location>
</feature>
<dbReference type="PANTHER" id="PTHR10629">
    <property type="entry name" value="CYTOSINE-SPECIFIC METHYLTRANSFERASE"/>
    <property type="match status" value="1"/>
</dbReference>
<reference evidence="9" key="1">
    <citation type="submission" date="2022-11" db="EMBL/GenBank/DDBJ databases">
        <title>Minimal conservation of predation-associated metabolite biosynthetic gene clusters underscores biosynthetic potential of Myxococcota including descriptions for ten novel species: Archangium lansinium sp. nov., Myxococcus landrumus sp. nov., Nannocystis bai.</title>
        <authorList>
            <person name="Ahearne A."/>
            <person name="Stevens C."/>
            <person name="Phillips K."/>
        </authorList>
    </citation>
    <scope>NUCLEOTIDE SEQUENCE</scope>
    <source>
        <strain evidence="9">Na p29</strain>
    </source>
</reference>
<dbReference type="RefSeq" id="WP_267771151.1">
    <property type="nucleotide sequence ID" value="NZ_JAPNKE010000002.1"/>
</dbReference>
<comment type="caution">
    <text evidence="9">The sequence shown here is derived from an EMBL/GenBank/DDBJ whole genome shotgun (WGS) entry which is preliminary data.</text>
</comment>
<dbReference type="GO" id="GO:0003677">
    <property type="term" value="F:DNA binding"/>
    <property type="evidence" value="ECO:0007669"/>
    <property type="project" value="TreeGrafter"/>
</dbReference>
<evidence type="ECO:0000256" key="5">
    <source>
        <dbReference type="ARBA" id="ARBA00022747"/>
    </source>
</evidence>
<evidence type="ECO:0000256" key="3">
    <source>
        <dbReference type="ARBA" id="ARBA00022679"/>
    </source>
</evidence>
<keyword evidence="3 7" id="KW-0808">Transferase</keyword>
<dbReference type="Pfam" id="PF00145">
    <property type="entry name" value="DNA_methylase"/>
    <property type="match status" value="2"/>
</dbReference>
<dbReference type="GO" id="GO:0009307">
    <property type="term" value="P:DNA restriction-modification system"/>
    <property type="evidence" value="ECO:0007669"/>
    <property type="project" value="UniProtKB-KW"/>
</dbReference>
<comment type="catalytic activity">
    <reaction evidence="6">
        <text>a 2'-deoxycytidine in DNA + S-adenosyl-L-methionine = a 5-methyl-2'-deoxycytidine in DNA + S-adenosyl-L-homocysteine + H(+)</text>
        <dbReference type="Rhea" id="RHEA:13681"/>
        <dbReference type="Rhea" id="RHEA-COMP:11369"/>
        <dbReference type="Rhea" id="RHEA-COMP:11370"/>
        <dbReference type="ChEBI" id="CHEBI:15378"/>
        <dbReference type="ChEBI" id="CHEBI:57856"/>
        <dbReference type="ChEBI" id="CHEBI:59789"/>
        <dbReference type="ChEBI" id="CHEBI:85452"/>
        <dbReference type="ChEBI" id="CHEBI:85454"/>
        <dbReference type="EC" id="2.1.1.37"/>
    </reaction>
</comment>
<evidence type="ECO:0000256" key="7">
    <source>
        <dbReference type="PROSITE-ProRule" id="PRU01016"/>
    </source>
</evidence>
<dbReference type="Gene3D" id="3.40.50.150">
    <property type="entry name" value="Vaccinia Virus protein VP39"/>
    <property type="match status" value="1"/>
</dbReference>
<feature type="active site" evidence="7">
    <location>
        <position position="81"/>
    </location>
</feature>
<dbReference type="InterPro" id="IPR001525">
    <property type="entry name" value="C5_MeTfrase"/>
</dbReference>
<keyword evidence="2 7" id="KW-0489">Methyltransferase</keyword>
<dbReference type="Gene3D" id="3.90.120.10">
    <property type="entry name" value="DNA Methylase, subunit A, domain 2"/>
    <property type="match status" value="1"/>
</dbReference>
<dbReference type="Proteomes" id="UP001150924">
    <property type="component" value="Unassembled WGS sequence"/>
</dbReference>
<dbReference type="EC" id="2.1.1.37" evidence="1"/>